<gene>
    <name evidence="1" type="ORF">FIBRA_00127</name>
</gene>
<dbReference type="HOGENOM" id="CLU_047592_8_0_1"/>
<dbReference type="AlphaFoldDB" id="J7SCH3"/>
<dbReference type="OrthoDB" id="3248190at2759"/>
<evidence type="ECO:0000313" key="1">
    <source>
        <dbReference type="EMBL" id="CCL98133.1"/>
    </source>
</evidence>
<dbReference type="STRING" id="599839.J7SCH3"/>
<evidence type="ECO:0000313" key="2">
    <source>
        <dbReference type="Proteomes" id="UP000006352"/>
    </source>
</evidence>
<sequence>MFSLPPIDGTEEGCTDENPIHLSGVTSQDFERLLSLFYPQNVIDGDLSTVDEWTSVLALATRWDFAGHRDLAIARLAQLASPVDRILLARKYVVEAWLGPAYLALCKRDEALTMEEGERLGMKDVIMLSDIRQAIRGNYRVTMHERNIIALIDKQLT</sequence>
<dbReference type="Proteomes" id="UP000006352">
    <property type="component" value="Unassembled WGS sequence"/>
</dbReference>
<keyword evidence="2" id="KW-1185">Reference proteome</keyword>
<dbReference type="EMBL" id="HE796869">
    <property type="protein sequence ID" value="CCL98133.1"/>
    <property type="molecule type" value="Genomic_DNA"/>
</dbReference>
<dbReference type="GeneID" id="24093044"/>
<evidence type="ECO:0008006" key="3">
    <source>
        <dbReference type="Google" id="ProtNLM"/>
    </source>
</evidence>
<dbReference type="InParanoid" id="J7SCH3"/>
<proteinExistence type="predicted"/>
<dbReference type="RefSeq" id="XP_012177416.1">
    <property type="nucleotide sequence ID" value="XM_012322026.1"/>
</dbReference>
<name>J7SCH3_9APHY</name>
<protein>
    <recommendedName>
        <fullName evidence="3">BTB domain-containing protein</fullName>
    </recommendedName>
</protein>
<accession>J7SCH3</accession>
<reference evidence="1 2" key="1">
    <citation type="journal article" date="2012" name="Appl. Environ. Microbiol.">
        <title>Short-read sequencing for genomic analysis of the brown rot fungus Fibroporia radiculosa.</title>
        <authorList>
            <person name="Tang J.D."/>
            <person name="Perkins A.D."/>
            <person name="Sonstegard T.S."/>
            <person name="Schroeder S.G."/>
            <person name="Burgess S.C."/>
            <person name="Diehl S.V."/>
        </authorList>
    </citation>
    <scope>NUCLEOTIDE SEQUENCE [LARGE SCALE GENOMIC DNA]</scope>
    <source>
        <strain evidence="1 2">TFFH 294</strain>
    </source>
</reference>
<organism evidence="1 2">
    <name type="scientific">Fibroporia radiculosa</name>
    <dbReference type="NCBI Taxonomy" id="599839"/>
    <lineage>
        <taxon>Eukaryota</taxon>
        <taxon>Fungi</taxon>
        <taxon>Dikarya</taxon>
        <taxon>Basidiomycota</taxon>
        <taxon>Agaricomycotina</taxon>
        <taxon>Agaricomycetes</taxon>
        <taxon>Polyporales</taxon>
        <taxon>Fibroporiaceae</taxon>
        <taxon>Fibroporia</taxon>
    </lineage>
</organism>